<dbReference type="PROSITE" id="PS50937">
    <property type="entry name" value="HTH_MERR_2"/>
    <property type="match status" value="1"/>
</dbReference>
<feature type="domain" description="HTH merR-type" evidence="3">
    <location>
        <begin position="16"/>
        <end position="86"/>
    </location>
</feature>
<feature type="compositionally biased region" description="Basic and acidic residues" evidence="2">
    <location>
        <begin position="85"/>
        <end position="98"/>
    </location>
</feature>
<dbReference type="PANTHER" id="PTHR30204">
    <property type="entry name" value="REDOX-CYCLING DRUG-SENSING TRANSCRIPTIONAL ACTIVATOR SOXR"/>
    <property type="match status" value="1"/>
</dbReference>
<accession>D6Z309</accession>
<feature type="compositionally biased region" description="Low complexity" evidence="2">
    <location>
        <begin position="108"/>
        <end position="125"/>
    </location>
</feature>
<dbReference type="SMART" id="SM00422">
    <property type="entry name" value="HTH_MERR"/>
    <property type="match status" value="1"/>
</dbReference>
<dbReference type="InParanoid" id="D6Z309"/>
<dbReference type="GO" id="GO:0003677">
    <property type="term" value="F:DNA binding"/>
    <property type="evidence" value="ECO:0007669"/>
    <property type="project" value="UniProtKB-KW"/>
</dbReference>
<dbReference type="KEGG" id="dak:DaAHT2_1238"/>
<sequence>MSAAEQQGPGIPDKLYFKIGEVCEITGVKQHVLRYWESEFRILAPQRANSRQRLYRRSDVENILRIKRLLKEEGFTISGAKKLLARERKKGVPREPDKVGAPAPAGPPAEASAKAPAADAQPNPAEFFSGIKEELQNLKKILER</sequence>
<dbReference type="PANTHER" id="PTHR30204:SF15">
    <property type="entry name" value="BLL5018 PROTEIN"/>
    <property type="match status" value="1"/>
</dbReference>
<dbReference type="GO" id="GO:0003700">
    <property type="term" value="F:DNA-binding transcription factor activity"/>
    <property type="evidence" value="ECO:0007669"/>
    <property type="project" value="InterPro"/>
</dbReference>
<dbReference type="EMBL" id="CP001940">
    <property type="protein sequence ID" value="ADH85934.1"/>
    <property type="molecule type" value="Genomic_DNA"/>
</dbReference>
<dbReference type="InterPro" id="IPR000551">
    <property type="entry name" value="MerR-type_HTH_dom"/>
</dbReference>
<proteinExistence type="predicted"/>
<keyword evidence="5" id="KW-1185">Reference proteome</keyword>
<evidence type="ECO:0000256" key="2">
    <source>
        <dbReference type="SAM" id="MobiDB-lite"/>
    </source>
</evidence>
<evidence type="ECO:0000313" key="5">
    <source>
        <dbReference type="Proteomes" id="UP000001508"/>
    </source>
</evidence>
<evidence type="ECO:0000256" key="1">
    <source>
        <dbReference type="ARBA" id="ARBA00023125"/>
    </source>
</evidence>
<name>D6Z309_DESAT</name>
<evidence type="ECO:0000259" key="3">
    <source>
        <dbReference type="PROSITE" id="PS50937"/>
    </source>
</evidence>
<dbReference type="STRING" id="589865.DaAHT2_1238"/>
<reference evidence="5" key="1">
    <citation type="submission" date="2010-02" db="EMBL/GenBank/DDBJ databases">
        <title>Complete sequence of Desulfurivibrio alkaliphilus AHT2.</title>
        <authorList>
            <consortium name="US DOE Joint Genome Institute"/>
            <person name="Pitluck S."/>
            <person name="Chertkov O."/>
            <person name="Detter J.C."/>
            <person name="Han C."/>
            <person name="Tapia R."/>
            <person name="Larimer F."/>
            <person name="Land M."/>
            <person name="Hauser L."/>
            <person name="Kyrpides N."/>
            <person name="Mikhailova N."/>
            <person name="Sorokin D.Y."/>
            <person name="Muyzer G."/>
            <person name="Woyke T."/>
        </authorList>
    </citation>
    <scope>NUCLEOTIDE SEQUENCE [LARGE SCALE GENOMIC DNA]</scope>
    <source>
        <strain evidence="5">DSM 19089 / UNIQEM U267 / AHT2</strain>
    </source>
</reference>
<dbReference type="Gene3D" id="1.10.1660.10">
    <property type="match status" value="1"/>
</dbReference>
<dbReference type="HOGENOM" id="CLU_045945_4_0_7"/>
<dbReference type="OrthoDB" id="9810140at2"/>
<gene>
    <name evidence="4" type="ordered locus">DaAHT2_1238</name>
</gene>
<dbReference type="AlphaFoldDB" id="D6Z309"/>
<dbReference type="Pfam" id="PF13411">
    <property type="entry name" value="MerR_1"/>
    <property type="match status" value="1"/>
</dbReference>
<feature type="region of interest" description="Disordered" evidence="2">
    <location>
        <begin position="85"/>
        <end position="126"/>
    </location>
</feature>
<evidence type="ECO:0000313" key="4">
    <source>
        <dbReference type="EMBL" id="ADH85934.1"/>
    </source>
</evidence>
<dbReference type="InterPro" id="IPR009061">
    <property type="entry name" value="DNA-bd_dom_put_sf"/>
</dbReference>
<dbReference type="InterPro" id="IPR047057">
    <property type="entry name" value="MerR_fam"/>
</dbReference>
<protein>
    <submittedName>
        <fullName evidence="4">Transcriptional regulator, MerR family</fullName>
    </submittedName>
</protein>
<dbReference type="RefSeq" id="WP_013163463.1">
    <property type="nucleotide sequence ID" value="NC_014216.1"/>
</dbReference>
<keyword evidence="1" id="KW-0238">DNA-binding</keyword>
<dbReference type="Proteomes" id="UP000001508">
    <property type="component" value="Chromosome"/>
</dbReference>
<dbReference type="eggNOG" id="COG0789">
    <property type="taxonomic scope" value="Bacteria"/>
</dbReference>
<dbReference type="SUPFAM" id="SSF46955">
    <property type="entry name" value="Putative DNA-binding domain"/>
    <property type="match status" value="1"/>
</dbReference>
<dbReference type="CDD" id="cd04765">
    <property type="entry name" value="HTH_MlrA-like_sg2"/>
    <property type="match status" value="1"/>
</dbReference>
<organism evidence="4 5">
    <name type="scientific">Desulfurivibrio alkaliphilus (strain DSM 19089 / UNIQEM U267 / AHT2)</name>
    <dbReference type="NCBI Taxonomy" id="589865"/>
    <lineage>
        <taxon>Bacteria</taxon>
        <taxon>Pseudomonadati</taxon>
        <taxon>Thermodesulfobacteriota</taxon>
        <taxon>Desulfobulbia</taxon>
        <taxon>Desulfobulbales</taxon>
        <taxon>Desulfobulbaceae</taxon>
        <taxon>Desulfurivibrio</taxon>
    </lineage>
</organism>